<keyword evidence="3" id="KW-0805">Transcription regulation</keyword>
<feature type="region of interest" description="Disordered" evidence="6">
    <location>
        <begin position="1"/>
        <end position="38"/>
    </location>
</feature>
<gene>
    <name evidence="8" type="ORF">TAV2_LOCUS14122</name>
</gene>
<dbReference type="PANTHER" id="PTHR12855:SF10">
    <property type="entry name" value="DNA METHYLTRANSFERASE 1-ASSOCIATED PROTEIN 1"/>
    <property type="match status" value="1"/>
</dbReference>
<dbReference type="CDD" id="cd11658">
    <property type="entry name" value="SANT_DMAP1_like"/>
    <property type="match status" value="1"/>
</dbReference>
<dbReference type="InterPro" id="IPR032563">
    <property type="entry name" value="DAMP1_SANT-like"/>
</dbReference>
<feature type="domain" description="Myb-like" evidence="7">
    <location>
        <begin position="129"/>
        <end position="178"/>
    </location>
</feature>
<proteinExistence type="predicted"/>
<comment type="subcellular location">
    <subcellularLocation>
        <location evidence="1">Nucleus</location>
    </subcellularLocation>
</comment>
<dbReference type="SUPFAM" id="SSF46689">
    <property type="entry name" value="Homeodomain-like"/>
    <property type="match status" value="1"/>
</dbReference>
<evidence type="ECO:0000313" key="8">
    <source>
        <dbReference type="EMBL" id="CAH2057671.1"/>
    </source>
</evidence>
<dbReference type="GO" id="GO:0006281">
    <property type="term" value="P:DNA repair"/>
    <property type="evidence" value="ECO:0007669"/>
    <property type="project" value="InterPro"/>
</dbReference>
<evidence type="ECO:0000256" key="1">
    <source>
        <dbReference type="ARBA" id="ARBA00004123"/>
    </source>
</evidence>
<evidence type="ECO:0000256" key="3">
    <source>
        <dbReference type="ARBA" id="ARBA00023015"/>
    </source>
</evidence>
<evidence type="ECO:0000313" key="9">
    <source>
        <dbReference type="Proteomes" id="UP000836841"/>
    </source>
</evidence>
<keyword evidence="9" id="KW-1185">Reference proteome</keyword>
<protein>
    <recommendedName>
        <fullName evidence="7">Myb-like domain-containing protein</fullName>
    </recommendedName>
</protein>
<keyword evidence="4" id="KW-0804">Transcription</keyword>
<dbReference type="PANTHER" id="PTHR12855">
    <property type="entry name" value="DNA METHYLTRANSFERASE 1-ASSOCIATED PROTEIN 1 FAMILY MEMBER"/>
    <property type="match status" value="1"/>
</dbReference>
<dbReference type="GO" id="GO:0003714">
    <property type="term" value="F:transcription corepressor activity"/>
    <property type="evidence" value="ECO:0007669"/>
    <property type="project" value="TreeGrafter"/>
</dbReference>
<feature type="compositionally biased region" description="Basic and acidic residues" evidence="6">
    <location>
        <begin position="21"/>
        <end position="38"/>
    </location>
</feature>
<dbReference type="EMBL" id="OU466860">
    <property type="protein sequence ID" value="CAH2057671.1"/>
    <property type="molecule type" value="Genomic_DNA"/>
</dbReference>
<dbReference type="InterPro" id="IPR001005">
    <property type="entry name" value="SANT/Myb"/>
</dbReference>
<feature type="region of interest" description="Disordered" evidence="6">
    <location>
        <begin position="376"/>
        <end position="447"/>
    </location>
</feature>
<sequence length="447" mass="50459">MGGTDAKDILGLPKTPLSLTQEKKSRPQKESHRKPDGISREVYALTGGVAPLMPSIDVTQLKRRPPADEKVVWQWLPFTNSARKDDLQLYHWVRVVNGVPPTGDYSFAKYNKSVDILKYTDDEYENHLTDPVWTKEETDQLFGLCERFDLRFTIIADRFPLSRTVEELKDRYYSVTRALLRARAQSPADVANHPLMKEPYDLTRDKERKRALSMVLSQSRHQEKKDAEILAEAKRITEMRLAARRAEETDVSANENMGVDRADGVVPGRSVSPSSNSQLPATAVAPSTLTMADYASTLASLRMLHVYLRTYGLEQMVQAASSAVGLRTIKRVEQTLQDLGVNLKPKVPTKTVCDEHLELRKEILTLLNLQKQLQYKESEGSSQQREGSYAAAMPDTPKDRVFATDPFSFGAERPIIKKEQKRKGPGRQSDTPSPAHKRPRKMKASDL</sequence>
<evidence type="ECO:0000256" key="4">
    <source>
        <dbReference type="ARBA" id="ARBA00023163"/>
    </source>
</evidence>
<feature type="compositionally biased region" description="Basic residues" evidence="6">
    <location>
        <begin position="435"/>
        <end position="447"/>
    </location>
</feature>
<feature type="region of interest" description="Disordered" evidence="6">
    <location>
        <begin position="258"/>
        <end position="280"/>
    </location>
</feature>
<keyword evidence="2" id="KW-0156">Chromatin regulator</keyword>
<dbReference type="InterPro" id="IPR027109">
    <property type="entry name" value="Swc4/Dmap1"/>
</dbReference>
<dbReference type="AlphaFoldDB" id="A0AAU9S4S0"/>
<dbReference type="GO" id="GO:0000812">
    <property type="term" value="C:Swr1 complex"/>
    <property type="evidence" value="ECO:0007669"/>
    <property type="project" value="TreeGrafter"/>
</dbReference>
<evidence type="ECO:0000259" key="7">
    <source>
        <dbReference type="SMART" id="SM00717"/>
    </source>
</evidence>
<organism evidence="8 9">
    <name type="scientific">Thlaspi arvense</name>
    <name type="common">Field penny-cress</name>
    <dbReference type="NCBI Taxonomy" id="13288"/>
    <lineage>
        <taxon>Eukaryota</taxon>
        <taxon>Viridiplantae</taxon>
        <taxon>Streptophyta</taxon>
        <taxon>Embryophyta</taxon>
        <taxon>Tracheophyta</taxon>
        <taxon>Spermatophyta</taxon>
        <taxon>Magnoliopsida</taxon>
        <taxon>eudicotyledons</taxon>
        <taxon>Gunneridae</taxon>
        <taxon>Pentapetalae</taxon>
        <taxon>rosids</taxon>
        <taxon>malvids</taxon>
        <taxon>Brassicales</taxon>
        <taxon>Brassicaceae</taxon>
        <taxon>Thlaspideae</taxon>
        <taxon>Thlaspi</taxon>
    </lineage>
</organism>
<evidence type="ECO:0000256" key="6">
    <source>
        <dbReference type="SAM" id="MobiDB-lite"/>
    </source>
</evidence>
<name>A0AAU9S4S0_THLAR</name>
<dbReference type="GO" id="GO:0006338">
    <property type="term" value="P:chromatin remodeling"/>
    <property type="evidence" value="ECO:0007669"/>
    <property type="project" value="InterPro"/>
</dbReference>
<dbReference type="Pfam" id="PF16282">
    <property type="entry name" value="SANT_DAMP1_like"/>
    <property type="match status" value="1"/>
</dbReference>
<reference evidence="8 9" key="1">
    <citation type="submission" date="2022-03" db="EMBL/GenBank/DDBJ databases">
        <authorList>
            <person name="Nunn A."/>
            <person name="Chopra R."/>
            <person name="Nunn A."/>
            <person name="Contreras Garrido A."/>
        </authorList>
    </citation>
    <scope>NUCLEOTIDE SEQUENCE [LARGE SCALE GENOMIC DNA]</scope>
</reference>
<evidence type="ECO:0000256" key="5">
    <source>
        <dbReference type="ARBA" id="ARBA00023242"/>
    </source>
</evidence>
<dbReference type="Proteomes" id="UP000836841">
    <property type="component" value="Chromosome 4"/>
</dbReference>
<feature type="compositionally biased region" description="Low complexity" evidence="6">
    <location>
        <begin position="264"/>
        <end position="277"/>
    </location>
</feature>
<keyword evidence="5" id="KW-0539">Nucleus</keyword>
<accession>A0AAU9S4S0</accession>
<dbReference type="GO" id="GO:0035267">
    <property type="term" value="C:NuA4 histone acetyltransferase complex"/>
    <property type="evidence" value="ECO:0007669"/>
    <property type="project" value="InterPro"/>
</dbReference>
<dbReference type="Gene3D" id="1.10.10.60">
    <property type="entry name" value="Homeodomain-like"/>
    <property type="match status" value="1"/>
</dbReference>
<evidence type="ECO:0000256" key="2">
    <source>
        <dbReference type="ARBA" id="ARBA00022853"/>
    </source>
</evidence>
<dbReference type="FunFam" id="1.10.10.60:FF:000087">
    <property type="entry name" value="DNA methyltransferase 1-associated protein 1"/>
    <property type="match status" value="1"/>
</dbReference>
<dbReference type="InterPro" id="IPR009057">
    <property type="entry name" value="Homeodomain-like_sf"/>
</dbReference>
<dbReference type="SMART" id="SM00717">
    <property type="entry name" value="SANT"/>
    <property type="match status" value="1"/>
</dbReference>
<dbReference type="GO" id="GO:0000122">
    <property type="term" value="P:negative regulation of transcription by RNA polymerase II"/>
    <property type="evidence" value="ECO:0007669"/>
    <property type="project" value="TreeGrafter"/>
</dbReference>